<dbReference type="Pfam" id="PF10568">
    <property type="entry name" value="Tom37"/>
    <property type="match status" value="1"/>
</dbReference>
<dbReference type="GO" id="GO:0007005">
    <property type="term" value="P:mitochondrion organization"/>
    <property type="evidence" value="ECO:0007669"/>
    <property type="project" value="TreeGrafter"/>
</dbReference>
<dbReference type="AlphaFoldDB" id="A0A395HUW0"/>
<evidence type="ECO:0000256" key="2">
    <source>
        <dbReference type="ARBA" id="ARBA00022448"/>
    </source>
</evidence>
<dbReference type="CDD" id="cd03078">
    <property type="entry name" value="GST_N_Metaxin1_like"/>
    <property type="match status" value="1"/>
</dbReference>
<dbReference type="GO" id="GO:0001401">
    <property type="term" value="C:SAM complex"/>
    <property type="evidence" value="ECO:0007669"/>
    <property type="project" value="InterPro"/>
</dbReference>
<protein>
    <recommendedName>
        <fullName evidence="7">Mitochondrial outer membrane transport complex Sam37/metaxin N-terminal domain-containing protein</fullName>
    </recommendedName>
</protein>
<accession>A0A395HUW0</accession>
<dbReference type="OrthoDB" id="5835136at2759"/>
<organism evidence="8 9">
    <name type="scientific">Aspergillus homomorphus (strain CBS 101889)</name>
    <dbReference type="NCBI Taxonomy" id="1450537"/>
    <lineage>
        <taxon>Eukaryota</taxon>
        <taxon>Fungi</taxon>
        <taxon>Dikarya</taxon>
        <taxon>Ascomycota</taxon>
        <taxon>Pezizomycotina</taxon>
        <taxon>Eurotiomycetes</taxon>
        <taxon>Eurotiomycetidae</taxon>
        <taxon>Eurotiales</taxon>
        <taxon>Aspergillaceae</taxon>
        <taxon>Aspergillus</taxon>
        <taxon>Aspergillus subgen. Circumdati</taxon>
    </lineage>
</organism>
<keyword evidence="2" id="KW-0813">Transport</keyword>
<dbReference type="InterPro" id="IPR050931">
    <property type="entry name" value="Mito_Protein_Transport_Metaxin"/>
</dbReference>
<reference evidence="8 9" key="1">
    <citation type="submission" date="2018-02" db="EMBL/GenBank/DDBJ databases">
        <title>The genomes of Aspergillus section Nigri reveals drivers in fungal speciation.</title>
        <authorList>
            <consortium name="DOE Joint Genome Institute"/>
            <person name="Vesth T.C."/>
            <person name="Nybo J."/>
            <person name="Theobald S."/>
            <person name="Brandl J."/>
            <person name="Frisvad J.C."/>
            <person name="Nielsen K.F."/>
            <person name="Lyhne E.K."/>
            <person name="Kogle M.E."/>
            <person name="Kuo A."/>
            <person name="Riley R."/>
            <person name="Clum A."/>
            <person name="Nolan M."/>
            <person name="Lipzen A."/>
            <person name="Salamov A."/>
            <person name="Henrissat B."/>
            <person name="Wiebenga A."/>
            <person name="De vries R.P."/>
            <person name="Grigoriev I.V."/>
            <person name="Mortensen U.H."/>
            <person name="Andersen M.R."/>
            <person name="Baker S.E."/>
        </authorList>
    </citation>
    <scope>NUCLEOTIDE SEQUENCE [LARGE SCALE GENOMIC DNA]</scope>
    <source>
        <strain evidence="8 9">CBS 101889</strain>
    </source>
</reference>
<sequence>MVLELHVWGPAFSLPSIDAQCLATIAYLSLALPKDAWVLVASSDPSVSPTNELPALRNGNAWVSRFRNIVDYLRQYSTGDWDLDADLTEQERADSIAFTSFLDTQFPPLLALSLYVTSQNYYNSVLPAYSSQILSWPSTWLIPPQLRAAAKRSSDHLGLSSLDLVALEEDRKREHSAAVAAGRIPASLPLLRTPTPKTSGLVPSHRFRVEAVTAAAFEPVAAMLGHQVDDDNTTITTTSNSSKEYLLGGSHPTSVDCLLLGYGSLAALGPAHLQDAWLSEAMRRKAPKLEEWVQGLQRVCLDPAQMPWRAPERPRWLTVGNTLWNTVADATPIWRDIRANTRLREVARSRDADLSTEERTALDEYVTGYKKDVWLSVAVVVGGAAALLGYMAHVGLLGSVAGAGGHEEEDDEDDEVVEAELPGELNATDFLF</sequence>
<dbReference type="GO" id="GO:0015031">
    <property type="term" value="P:protein transport"/>
    <property type="evidence" value="ECO:0007669"/>
    <property type="project" value="UniProtKB-KW"/>
</dbReference>
<dbReference type="EMBL" id="KZ824289">
    <property type="protein sequence ID" value="RAL11306.1"/>
    <property type="molecule type" value="Genomic_DNA"/>
</dbReference>
<dbReference type="PANTHER" id="PTHR12289">
    <property type="entry name" value="METAXIN RELATED"/>
    <property type="match status" value="1"/>
</dbReference>
<evidence type="ECO:0000259" key="7">
    <source>
        <dbReference type="Pfam" id="PF10568"/>
    </source>
</evidence>
<dbReference type="GeneID" id="37194121"/>
<keyword evidence="5" id="KW-0496">Mitochondrion</keyword>
<dbReference type="PANTHER" id="PTHR12289:SF41">
    <property type="entry name" value="FAILED AXON CONNECTIONS-RELATED"/>
    <property type="match status" value="1"/>
</dbReference>
<dbReference type="RefSeq" id="XP_025550460.1">
    <property type="nucleotide sequence ID" value="XM_025689832.1"/>
</dbReference>
<keyword evidence="6" id="KW-0472">Membrane</keyword>
<evidence type="ECO:0000256" key="4">
    <source>
        <dbReference type="ARBA" id="ARBA00022927"/>
    </source>
</evidence>
<evidence type="ECO:0000313" key="8">
    <source>
        <dbReference type="EMBL" id="RAL11306.1"/>
    </source>
</evidence>
<comment type="subcellular location">
    <subcellularLocation>
        <location evidence="1">Mitochondrion outer membrane</location>
    </subcellularLocation>
</comment>
<evidence type="ECO:0000256" key="3">
    <source>
        <dbReference type="ARBA" id="ARBA00022787"/>
    </source>
</evidence>
<proteinExistence type="predicted"/>
<evidence type="ECO:0000256" key="6">
    <source>
        <dbReference type="ARBA" id="ARBA00023136"/>
    </source>
</evidence>
<feature type="domain" description="Mitochondrial outer membrane transport complex Sam37/metaxin N-terminal" evidence="7">
    <location>
        <begin position="21"/>
        <end position="147"/>
    </location>
</feature>
<dbReference type="InterPro" id="IPR019564">
    <property type="entry name" value="Sam37/metaxin_N"/>
</dbReference>
<evidence type="ECO:0000256" key="1">
    <source>
        <dbReference type="ARBA" id="ARBA00004294"/>
    </source>
</evidence>
<name>A0A395HUW0_ASPHC</name>
<evidence type="ECO:0000313" key="9">
    <source>
        <dbReference type="Proteomes" id="UP000248961"/>
    </source>
</evidence>
<keyword evidence="3" id="KW-1000">Mitochondrion outer membrane</keyword>
<dbReference type="Proteomes" id="UP000248961">
    <property type="component" value="Unassembled WGS sequence"/>
</dbReference>
<dbReference type="STRING" id="1450537.A0A395HUW0"/>
<evidence type="ECO:0000256" key="5">
    <source>
        <dbReference type="ARBA" id="ARBA00023128"/>
    </source>
</evidence>
<keyword evidence="9" id="KW-1185">Reference proteome</keyword>
<gene>
    <name evidence="8" type="ORF">BO97DRAFT_100521</name>
</gene>
<keyword evidence="4" id="KW-0653">Protein transport</keyword>
<dbReference type="VEuPathDB" id="FungiDB:BO97DRAFT_100521"/>